<sequence length="329" mass="35215">MNFLPSKNWTLALFAFAAICLIGFVFYRTQYAPKETFRLALIGSDTQGVSIGQDTLKDTDADGLPDWEETLWSTNPQAGDTDGDGTDDGAEVREGRDPLVKGPNDKLDVTEGAVQGEGAGVSPTITDKLARDVFAKYLSLRQQGTPVDSETSTSLATAALQRVSVPQPKTYAASNLIIQNDESTAAIHAYANALGDIVNRYGKPNVDHEIVIVAEALSNNDGKRLDDLSIIVESYTKVIGALLKMPVPKGAAQAHLSLINNAEAIATAIDEMRLLFSDPVAALAGLELYKTASSELGVSLETLYAYAKSRGVTFLEGESGTDFFANQIY</sequence>
<dbReference type="EMBL" id="MFLV01000011">
    <property type="protein sequence ID" value="OGG71669.1"/>
    <property type="molecule type" value="Genomic_DNA"/>
</dbReference>
<gene>
    <name evidence="3" type="ORF">A3A35_00695</name>
</gene>
<organism evidence="3 4">
    <name type="scientific">Candidatus Kaiserbacteria bacterium RIFCSPLOWO2_01_FULL_51_21</name>
    <dbReference type="NCBI Taxonomy" id="1798508"/>
    <lineage>
        <taxon>Bacteria</taxon>
        <taxon>Candidatus Kaiseribacteriota</taxon>
    </lineage>
</organism>
<evidence type="ECO:0000313" key="4">
    <source>
        <dbReference type="Proteomes" id="UP000179115"/>
    </source>
</evidence>
<keyword evidence="2" id="KW-0812">Transmembrane</keyword>
<proteinExistence type="predicted"/>
<comment type="caution">
    <text evidence="3">The sequence shown here is derived from an EMBL/GenBank/DDBJ whole genome shotgun (WGS) entry which is preliminary data.</text>
</comment>
<dbReference type="STRING" id="1798508.A3A35_00695"/>
<feature type="transmembrane region" description="Helical" evidence="2">
    <location>
        <begin position="9"/>
        <end position="27"/>
    </location>
</feature>
<reference evidence="3 4" key="1">
    <citation type="journal article" date="2016" name="Nat. Commun.">
        <title>Thousands of microbial genomes shed light on interconnected biogeochemical processes in an aquifer system.</title>
        <authorList>
            <person name="Anantharaman K."/>
            <person name="Brown C.T."/>
            <person name="Hug L.A."/>
            <person name="Sharon I."/>
            <person name="Castelle C.J."/>
            <person name="Probst A.J."/>
            <person name="Thomas B.C."/>
            <person name="Singh A."/>
            <person name="Wilkins M.J."/>
            <person name="Karaoz U."/>
            <person name="Brodie E.L."/>
            <person name="Williams K.H."/>
            <person name="Hubbard S.S."/>
            <person name="Banfield J.F."/>
        </authorList>
    </citation>
    <scope>NUCLEOTIDE SEQUENCE [LARGE SCALE GENOMIC DNA]</scope>
</reference>
<name>A0A1F6EDC4_9BACT</name>
<evidence type="ECO:0000256" key="2">
    <source>
        <dbReference type="SAM" id="Phobius"/>
    </source>
</evidence>
<feature type="region of interest" description="Disordered" evidence="1">
    <location>
        <begin position="53"/>
        <end position="110"/>
    </location>
</feature>
<accession>A0A1F6EDC4</accession>
<protein>
    <submittedName>
        <fullName evidence="3">Uncharacterized protein</fullName>
    </submittedName>
</protein>
<keyword evidence="2" id="KW-1133">Transmembrane helix</keyword>
<evidence type="ECO:0000313" key="3">
    <source>
        <dbReference type="EMBL" id="OGG71669.1"/>
    </source>
</evidence>
<keyword evidence="2" id="KW-0472">Membrane</keyword>
<dbReference type="AlphaFoldDB" id="A0A1F6EDC4"/>
<evidence type="ECO:0000256" key="1">
    <source>
        <dbReference type="SAM" id="MobiDB-lite"/>
    </source>
</evidence>
<dbReference type="Proteomes" id="UP000179115">
    <property type="component" value="Unassembled WGS sequence"/>
</dbReference>
<feature type="compositionally biased region" description="Basic and acidic residues" evidence="1">
    <location>
        <begin position="90"/>
        <end position="109"/>
    </location>
</feature>